<comment type="caution">
    <text evidence="2">The sequence shown here is derived from an EMBL/GenBank/DDBJ whole genome shotgun (WGS) entry which is preliminary data.</text>
</comment>
<dbReference type="InterPro" id="IPR006073">
    <property type="entry name" value="GTP-bd"/>
</dbReference>
<dbReference type="Proteomes" id="UP000012092">
    <property type="component" value="Unassembled WGS sequence"/>
</dbReference>
<dbReference type="InterPro" id="IPR005225">
    <property type="entry name" value="Small_GTP-bd"/>
</dbReference>
<dbReference type="Gene3D" id="3.40.50.300">
    <property type="entry name" value="P-loop containing nucleotide triphosphate hydrolases"/>
    <property type="match status" value="1"/>
</dbReference>
<proteinExistence type="predicted"/>
<gene>
    <name evidence="2" type="ORF">LEP1GSC116_3887</name>
</gene>
<dbReference type="GO" id="GO:0043022">
    <property type="term" value="F:ribosome binding"/>
    <property type="evidence" value="ECO:0007669"/>
    <property type="project" value="TreeGrafter"/>
</dbReference>
<accession>M6RFX1</accession>
<reference evidence="2 3" key="1">
    <citation type="submission" date="2013-01" db="EMBL/GenBank/DDBJ databases">
        <authorList>
            <person name="Harkins D.M."/>
            <person name="Durkin A.S."/>
            <person name="Brinkac L.M."/>
            <person name="Haft D.H."/>
            <person name="Selengut J.D."/>
            <person name="Sanka R."/>
            <person name="DePew J."/>
            <person name="Purushe J."/>
            <person name="Picardeau M."/>
            <person name="Werts C."/>
            <person name="Goarant C."/>
            <person name="Vinetz J.M."/>
            <person name="Sutton G.G."/>
            <person name="Nierman W.C."/>
            <person name="Fouts D.E."/>
        </authorList>
    </citation>
    <scope>NUCLEOTIDE SEQUENCE [LARGE SCALE GENOMIC DNA]</scope>
    <source>
        <strain evidence="2 3">Verdun HP</strain>
    </source>
</reference>
<protein>
    <submittedName>
        <fullName evidence="2">Ferrous iron transport protein B-like protein</fullName>
    </submittedName>
</protein>
<dbReference type="PANTHER" id="PTHR43834">
    <property type="entry name" value="GTPASE DER"/>
    <property type="match status" value="1"/>
</dbReference>
<dbReference type="InterPro" id="IPR027417">
    <property type="entry name" value="P-loop_NTPase"/>
</dbReference>
<dbReference type="PRINTS" id="PR00326">
    <property type="entry name" value="GTP1OBG"/>
</dbReference>
<name>M6RFX1_LEPIR</name>
<dbReference type="GO" id="GO:0005525">
    <property type="term" value="F:GTP binding"/>
    <property type="evidence" value="ECO:0007669"/>
    <property type="project" value="InterPro"/>
</dbReference>
<dbReference type="Pfam" id="PF01926">
    <property type="entry name" value="MMR_HSR1"/>
    <property type="match status" value="1"/>
</dbReference>
<dbReference type="SUPFAM" id="SSF52540">
    <property type="entry name" value="P-loop containing nucleoside triphosphate hydrolases"/>
    <property type="match status" value="1"/>
</dbReference>
<evidence type="ECO:0000313" key="2">
    <source>
        <dbReference type="EMBL" id="EMO07072.1"/>
    </source>
</evidence>
<evidence type="ECO:0000259" key="1">
    <source>
        <dbReference type="Pfam" id="PF01926"/>
    </source>
</evidence>
<evidence type="ECO:0000313" key="3">
    <source>
        <dbReference type="Proteomes" id="UP000012092"/>
    </source>
</evidence>
<dbReference type="NCBIfam" id="TIGR00231">
    <property type="entry name" value="small_GTP"/>
    <property type="match status" value="1"/>
</dbReference>
<organism evidence="2 3">
    <name type="scientific">Leptospira interrogans serovar Icterohaemorrhagiae str. Verdun HP</name>
    <dbReference type="NCBI Taxonomy" id="1049910"/>
    <lineage>
        <taxon>Bacteria</taxon>
        <taxon>Pseudomonadati</taxon>
        <taxon>Spirochaetota</taxon>
        <taxon>Spirochaetia</taxon>
        <taxon>Leptospirales</taxon>
        <taxon>Leptospiraceae</taxon>
        <taxon>Leptospira</taxon>
    </lineage>
</organism>
<dbReference type="PANTHER" id="PTHR43834:SF6">
    <property type="entry name" value="GTPASE DER"/>
    <property type="match status" value="1"/>
</dbReference>
<sequence>MPLAEEDYEFRLAIVGKPNSGKSSLLNAICGYERAVVSDVAGTTRDSIDTLLEFGDRRLLLTDTAGIRKQSKTAEALEFYSYQRTIKAIESSDLVIHLLDAKKGFGDFDKKITSLLQEKGNPFCLQLTSGIRSKIKRIKLLKNIRKTLQSFSVVKRSADHHD</sequence>
<dbReference type="AlphaFoldDB" id="M6RFX1"/>
<dbReference type="EMBL" id="AHNZ02000103">
    <property type="protein sequence ID" value="EMO07072.1"/>
    <property type="molecule type" value="Genomic_DNA"/>
</dbReference>
<feature type="domain" description="G" evidence="1">
    <location>
        <begin position="12"/>
        <end position="125"/>
    </location>
</feature>